<dbReference type="PANTHER" id="PTHR11820:SF7">
    <property type="entry name" value="ACYLPYRUVASE FAHD1, MITOCHONDRIAL"/>
    <property type="match status" value="1"/>
</dbReference>
<evidence type="ECO:0000259" key="3">
    <source>
        <dbReference type="Pfam" id="PF01557"/>
    </source>
</evidence>
<organism evidence="4">
    <name type="scientific">Rhodotorula toruloides</name>
    <name type="common">Yeast</name>
    <name type="synonym">Rhodosporidium toruloides</name>
    <dbReference type="NCBI Taxonomy" id="5286"/>
    <lineage>
        <taxon>Eukaryota</taxon>
        <taxon>Fungi</taxon>
        <taxon>Dikarya</taxon>
        <taxon>Basidiomycota</taxon>
        <taxon>Pucciniomycotina</taxon>
        <taxon>Microbotryomycetes</taxon>
        <taxon>Sporidiobolales</taxon>
        <taxon>Sporidiobolaceae</taxon>
        <taxon>Rhodotorula</taxon>
    </lineage>
</organism>
<dbReference type="OrthoDB" id="411064at2759"/>
<dbReference type="EMBL" id="LK052937">
    <property type="protein sequence ID" value="CDR36831.1"/>
    <property type="molecule type" value="Genomic_DNA"/>
</dbReference>
<dbReference type="InterPro" id="IPR011234">
    <property type="entry name" value="Fumarylacetoacetase-like_C"/>
</dbReference>
<accession>A0A061AI78</accession>
<gene>
    <name evidence="4" type="ORF">RHTO0S_02e07382g</name>
</gene>
<reference evidence="4" key="1">
    <citation type="journal article" date="2014" name="Genome Announc.">
        <title>Draft genome sequence of Rhodosporidium toruloides CECT1137, an oleaginous yeast of biotechnological interest.</title>
        <authorList>
            <person name="Morin N."/>
            <person name="Calcas X."/>
            <person name="Devillers H."/>
            <person name="Durrens P."/>
            <person name="Sherman D.J."/>
            <person name="Nicaud J.-M."/>
            <person name="Neuveglise C."/>
        </authorList>
    </citation>
    <scope>NUCLEOTIDE SEQUENCE</scope>
    <source>
        <strain evidence="4">CECT1137</strain>
    </source>
</reference>
<protein>
    <submittedName>
        <fullName evidence="4">RHTO0S02e07382g1_1</fullName>
    </submittedName>
</protein>
<evidence type="ECO:0000256" key="1">
    <source>
        <dbReference type="ARBA" id="ARBA00010211"/>
    </source>
</evidence>
<evidence type="ECO:0000313" key="4">
    <source>
        <dbReference type="EMBL" id="CDR36831.1"/>
    </source>
</evidence>
<dbReference type="GO" id="GO:0046872">
    <property type="term" value="F:metal ion binding"/>
    <property type="evidence" value="ECO:0007669"/>
    <property type="project" value="UniProtKB-KW"/>
</dbReference>
<dbReference type="SUPFAM" id="SSF56529">
    <property type="entry name" value="FAH"/>
    <property type="match status" value="1"/>
</dbReference>
<keyword evidence="2" id="KW-0479">Metal-binding</keyword>
<dbReference type="GO" id="GO:0018773">
    <property type="term" value="F:acetylpyruvate hydrolase activity"/>
    <property type="evidence" value="ECO:0007669"/>
    <property type="project" value="TreeGrafter"/>
</dbReference>
<dbReference type="Pfam" id="PF01557">
    <property type="entry name" value="FAA_hydrolase"/>
    <property type="match status" value="1"/>
</dbReference>
<proteinExistence type="inferred from homology"/>
<evidence type="ECO:0000256" key="2">
    <source>
        <dbReference type="ARBA" id="ARBA00022723"/>
    </source>
</evidence>
<dbReference type="PANTHER" id="PTHR11820">
    <property type="entry name" value="ACYLPYRUVASE"/>
    <property type="match status" value="1"/>
</dbReference>
<dbReference type="InterPro" id="IPR036663">
    <property type="entry name" value="Fumarylacetoacetase_C_sf"/>
</dbReference>
<sequence>MTQGPQWKRLIRFTAVEDGQEYYGEPTNDGDIGLLAHKGEKLTARILDGHPLLLTSTLSHRTRTVSKLLSPLAPRDITAIRGLGLQYPPDPAKPVQPPAVPCLFFKPSSSVAGPGDEIVIPSLAEGEKNDYECELCVVIGRDAKDVKEEDALNYLAGYCVVNDVSSRGLCGKGVQWGMGKAFDSWCPIGPCLVSPAALGKAADALALTTHINGQLAQKASTADLVIKVPELIARLSHGTTLQAGSLILTGSPVAVGRSAPGDAVEASPFMKHGDEVRCFVEGCGTLINTVREESPKAAGARGFEKAKL</sequence>
<comment type="similarity">
    <text evidence="1">Belongs to the FAH family.</text>
</comment>
<dbReference type="AlphaFoldDB" id="A0A061AI78"/>
<feature type="domain" description="Fumarylacetoacetase-like C-terminal" evidence="3">
    <location>
        <begin position="96"/>
        <end position="291"/>
    </location>
</feature>
<name>A0A061AI78_RHOTO</name>
<dbReference type="Gene3D" id="3.90.850.10">
    <property type="entry name" value="Fumarylacetoacetase-like, C-terminal domain"/>
    <property type="match status" value="1"/>
</dbReference>